<dbReference type="RefSeq" id="XP_033678747.1">
    <property type="nucleotide sequence ID" value="XM_033819355.1"/>
</dbReference>
<name>A0A6A6I1K2_9PLEO</name>
<sequence>MADVHLVVTRECENPHGDLIEAGICFVYLIRLFSFVGPANRVSSVAVPVVLVPAQTELAGCVGICHAVSVHVNVTYRPMLRVEKNSTVRWRPGRRLRRNCSECKIARPMCTKGDGCMLHVWRRSWRPPQPKTRCTPTPPYTRLDEEQEATCVGLAQR</sequence>
<protein>
    <submittedName>
        <fullName evidence="1">Uncharacterized protein</fullName>
    </submittedName>
</protein>
<dbReference type="Proteomes" id="UP000800094">
    <property type="component" value="Unassembled WGS sequence"/>
</dbReference>
<proteinExistence type="predicted"/>
<dbReference type="GeneID" id="54572685"/>
<dbReference type="EMBL" id="ML987204">
    <property type="protein sequence ID" value="KAF2243743.1"/>
    <property type="molecule type" value="Genomic_DNA"/>
</dbReference>
<evidence type="ECO:0000313" key="2">
    <source>
        <dbReference type="Proteomes" id="UP000800094"/>
    </source>
</evidence>
<accession>A0A6A6I1K2</accession>
<reference evidence="1" key="1">
    <citation type="journal article" date="2020" name="Stud. Mycol.">
        <title>101 Dothideomycetes genomes: a test case for predicting lifestyles and emergence of pathogens.</title>
        <authorList>
            <person name="Haridas S."/>
            <person name="Albert R."/>
            <person name="Binder M."/>
            <person name="Bloem J."/>
            <person name="Labutti K."/>
            <person name="Salamov A."/>
            <person name="Andreopoulos B."/>
            <person name="Baker S."/>
            <person name="Barry K."/>
            <person name="Bills G."/>
            <person name="Bluhm B."/>
            <person name="Cannon C."/>
            <person name="Castanera R."/>
            <person name="Culley D."/>
            <person name="Daum C."/>
            <person name="Ezra D."/>
            <person name="Gonzalez J."/>
            <person name="Henrissat B."/>
            <person name="Kuo A."/>
            <person name="Liang C."/>
            <person name="Lipzen A."/>
            <person name="Lutzoni F."/>
            <person name="Magnuson J."/>
            <person name="Mondo S."/>
            <person name="Nolan M."/>
            <person name="Ohm R."/>
            <person name="Pangilinan J."/>
            <person name="Park H.-J."/>
            <person name="Ramirez L."/>
            <person name="Alfaro M."/>
            <person name="Sun H."/>
            <person name="Tritt A."/>
            <person name="Yoshinaga Y."/>
            <person name="Zwiers L.-H."/>
            <person name="Turgeon B."/>
            <person name="Goodwin S."/>
            <person name="Spatafora J."/>
            <person name="Crous P."/>
            <person name="Grigoriev I."/>
        </authorList>
    </citation>
    <scope>NUCLEOTIDE SEQUENCE</scope>
    <source>
        <strain evidence="1">CBS 122368</strain>
    </source>
</reference>
<gene>
    <name evidence="1" type="ORF">BU26DRAFT_108354</name>
</gene>
<organism evidence="1 2">
    <name type="scientific">Trematosphaeria pertusa</name>
    <dbReference type="NCBI Taxonomy" id="390896"/>
    <lineage>
        <taxon>Eukaryota</taxon>
        <taxon>Fungi</taxon>
        <taxon>Dikarya</taxon>
        <taxon>Ascomycota</taxon>
        <taxon>Pezizomycotina</taxon>
        <taxon>Dothideomycetes</taxon>
        <taxon>Pleosporomycetidae</taxon>
        <taxon>Pleosporales</taxon>
        <taxon>Massarineae</taxon>
        <taxon>Trematosphaeriaceae</taxon>
        <taxon>Trematosphaeria</taxon>
    </lineage>
</organism>
<evidence type="ECO:0000313" key="1">
    <source>
        <dbReference type="EMBL" id="KAF2243743.1"/>
    </source>
</evidence>
<keyword evidence="2" id="KW-1185">Reference proteome</keyword>
<dbReference type="AlphaFoldDB" id="A0A6A6I1K2"/>